<name>W0A9L5_9SPHN</name>
<gene>
    <name evidence="7" type="ORF">NX02_07225</name>
</gene>
<dbReference type="eggNOG" id="COG2003">
    <property type="taxonomic scope" value="Bacteria"/>
</dbReference>
<evidence type="ECO:0000256" key="4">
    <source>
        <dbReference type="ARBA" id="ARBA00022833"/>
    </source>
</evidence>
<evidence type="ECO:0000256" key="1">
    <source>
        <dbReference type="ARBA" id="ARBA00022670"/>
    </source>
</evidence>
<dbReference type="PANTHER" id="PTHR30471">
    <property type="entry name" value="DNA REPAIR PROTEIN RADC"/>
    <property type="match status" value="1"/>
</dbReference>
<sequence length="174" mass="19072">MDEFGSVAAVMGAPPDQWTRLLGAGHPAIDQLGATRTAMLHCLREEAIAAPIFANFDALLDYLQADMGRQREECLRALYLNARNELIRDDVLIQGTIDQVPVFPREVVRRAIELGAAAFILVHNHPSGNSEPSAKDVEATLRLRSAAALFDISLHDHIIVARDGATSLRRRGLL</sequence>
<keyword evidence="5" id="KW-0482">Metalloprotease</keyword>
<proteinExistence type="predicted"/>
<protein>
    <recommendedName>
        <fullName evidence="6">MPN domain-containing protein</fullName>
    </recommendedName>
</protein>
<dbReference type="Proteomes" id="UP000018851">
    <property type="component" value="Chromosome"/>
</dbReference>
<dbReference type="HOGENOM" id="CLU_073529_0_0_5"/>
<keyword evidence="3" id="KW-0378">Hydrolase</keyword>
<dbReference type="CDD" id="cd08071">
    <property type="entry name" value="MPN_DUF2466"/>
    <property type="match status" value="1"/>
</dbReference>
<dbReference type="Gene3D" id="3.40.140.10">
    <property type="entry name" value="Cytidine Deaminase, domain 2"/>
    <property type="match status" value="1"/>
</dbReference>
<organism evidence="7 8">
    <name type="scientific">Sphingomonas sanxanigenens DSM 19645 = NX02</name>
    <dbReference type="NCBI Taxonomy" id="1123269"/>
    <lineage>
        <taxon>Bacteria</taxon>
        <taxon>Pseudomonadati</taxon>
        <taxon>Pseudomonadota</taxon>
        <taxon>Alphaproteobacteria</taxon>
        <taxon>Sphingomonadales</taxon>
        <taxon>Sphingomonadaceae</taxon>
        <taxon>Sphingomonas</taxon>
    </lineage>
</organism>
<evidence type="ECO:0000313" key="7">
    <source>
        <dbReference type="EMBL" id="AHE53172.1"/>
    </source>
</evidence>
<evidence type="ECO:0000256" key="3">
    <source>
        <dbReference type="ARBA" id="ARBA00022801"/>
    </source>
</evidence>
<keyword evidence="2" id="KW-0479">Metal-binding</keyword>
<dbReference type="STRING" id="1123269.NX02_07225"/>
<dbReference type="GO" id="GO:0008237">
    <property type="term" value="F:metallopeptidase activity"/>
    <property type="evidence" value="ECO:0007669"/>
    <property type="project" value="UniProtKB-KW"/>
</dbReference>
<dbReference type="InterPro" id="IPR037518">
    <property type="entry name" value="MPN"/>
</dbReference>
<dbReference type="GO" id="GO:0046872">
    <property type="term" value="F:metal ion binding"/>
    <property type="evidence" value="ECO:0007669"/>
    <property type="project" value="UniProtKB-KW"/>
</dbReference>
<dbReference type="Pfam" id="PF04002">
    <property type="entry name" value="RadC"/>
    <property type="match status" value="1"/>
</dbReference>
<dbReference type="InterPro" id="IPR025657">
    <property type="entry name" value="RadC_JAB"/>
</dbReference>
<dbReference type="RefSeq" id="WP_025291440.1">
    <property type="nucleotide sequence ID" value="NZ_CP006644.1"/>
</dbReference>
<dbReference type="PROSITE" id="PS50249">
    <property type="entry name" value="MPN"/>
    <property type="match status" value="1"/>
</dbReference>
<dbReference type="NCBIfam" id="TIGR00608">
    <property type="entry name" value="radc"/>
    <property type="match status" value="1"/>
</dbReference>
<keyword evidence="4" id="KW-0862">Zinc</keyword>
<evidence type="ECO:0000256" key="5">
    <source>
        <dbReference type="ARBA" id="ARBA00023049"/>
    </source>
</evidence>
<reference evidence="7 8" key="1">
    <citation type="submission" date="2013-07" db="EMBL/GenBank/DDBJ databases">
        <title>Completed genome of Sphingomonas sanxanigenens NX02.</title>
        <authorList>
            <person name="Ma T."/>
            <person name="Huang H."/>
            <person name="Wu M."/>
            <person name="Li X."/>
            <person name="Li G."/>
        </authorList>
    </citation>
    <scope>NUCLEOTIDE SEQUENCE [LARGE SCALE GENOMIC DNA]</scope>
    <source>
        <strain evidence="7 8">NX02</strain>
    </source>
</reference>
<dbReference type="PANTHER" id="PTHR30471:SF3">
    <property type="entry name" value="UPF0758 PROTEIN YEES-RELATED"/>
    <property type="match status" value="1"/>
</dbReference>
<dbReference type="PROSITE" id="PS01302">
    <property type="entry name" value="UPF0758"/>
    <property type="match status" value="1"/>
</dbReference>
<evidence type="ECO:0000313" key="8">
    <source>
        <dbReference type="Proteomes" id="UP000018851"/>
    </source>
</evidence>
<dbReference type="KEGG" id="ssan:NX02_07225"/>
<dbReference type="AlphaFoldDB" id="W0A9L5"/>
<evidence type="ECO:0000256" key="2">
    <source>
        <dbReference type="ARBA" id="ARBA00022723"/>
    </source>
</evidence>
<evidence type="ECO:0000259" key="6">
    <source>
        <dbReference type="PROSITE" id="PS50249"/>
    </source>
</evidence>
<accession>W0A9L5</accession>
<feature type="domain" description="MPN" evidence="6">
    <location>
        <begin position="52"/>
        <end position="174"/>
    </location>
</feature>
<keyword evidence="8" id="KW-1185">Reference proteome</keyword>
<dbReference type="InterPro" id="IPR020891">
    <property type="entry name" value="UPF0758_CS"/>
</dbReference>
<dbReference type="EMBL" id="CP006644">
    <property type="protein sequence ID" value="AHE53172.1"/>
    <property type="molecule type" value="Genomic_DNA"/>
</dbReference>
<dbReference type="GO" id="GO:0006508">
    <property type="term" value="P:proteolysis"/>
    <property type="evidence" value="ECO:0007669"/>
    <property type="project" value="UniProtKB-KW"/>
</dbReference>
<dbReference type="PATRIC" id="fig|1123269.5.peg.1401"/>
<dbReference type="InterPro" id="IPR001405">
    <property type="entry name" value="UPF0758"/>
</dbReference>
<keyword evidence="1" id="KW-0645">Protease</keyword>